<reference evidence="2" key="1">
    <citation type="submission" date="2020-01" db="EMBL/GenBank/DDBJ databases">
        <authorList>
            <person name="Yang Y."/>
            <person name="Kwon Y.M."/>
        </authorList>
    </citation>
    <scope>NUCLEOTIDE SEQUENCE</scope>
    <source>
        <strain evidence="2">PG104</strain>
    </source>
</reference>
<evidence type="ECO:0000256" key="1">
    <source>
        <dbReference type="SAM" id="Phobius"/>
    </source>
</evidence>
<sequence>MPMTGLAGLVLLAAAPVAWPGAAGGAALVAALHLWWGRQVPPGAPGWLRNAALIALLAEAGLALGWFILCRNMFAQPIDVASFVLPGDGGRHLSAITTLAAIASAALARAALDVRQDRGPLLLVAIALGLLAAGAEGYALHLGAPILPMGLRLINLGLGLAALIGLRGAGRTALTLAVMGWIGVAGLCALLQAAMWLA</sequence>
<evidence type="ECO:0000313" key="3">
    <source>
        <dbReference type="Proteomes" id="UP000679284"/>
    </source>
</evidence>
<dbReference type="AlphaFoldDB" id="A0A8J8MR04"/>
<feature type="transmembrane region" description="Helical" evidence="1">
    <location>
        <begin position="146"/>
        <end position="166"/>
    </location>
</feature>
<feature type="transmembrane region" description="Helical" evidence="1">
    <location>
        <begin position="173"/>
        <end position="197"/>
    </location>
</feature>
<feature type="transmembrane region" description="Helical" evidence="1">
    <location>
        <begin position="47"/>
        <end position="69"/>
    </location>
</feature>
<dbReference type="RefSeq" id="WP_211784379.1">
    <property type="nucleotide sequence ID" value="NZ_CP047289.1"/>
</dbReference>
<protein>
    <submittedName>
        <fullName evidence="2">Uncharacterized protein</fullName>
    </submittedName>
</protein>
<dbReference type="Proteomes" id="UP000679284">
    <property type="component" value="Chromosome"/>
</dbReference>
<name>A0A8J8MR04_9RHOB</name>
<feature type="transmembrane region" description="Helical" evidence="1">
    <location>
        <begin position="121"/>
        <end position="140"/>
    </location>
</feature>
<gene>
    <name evidence="2" type="ORF">GR316_01880</name>
</gene>
<dbReference type="KEGG" id="fap:GR316_01880"/>
<accession>A0A8J8MR04</accession>
<evidence type="ECO:0000313" key="2">
    <source>
        <dbReference type="EMBL" id="QUS35130.1"/>
    </source>
</evidence>
<proteinExistence type="predicted"/>
<keyword evidence="1" id="KW-1133">Transmembrane helix</keyword>
<organism evidence="2 3">
    <name type="scientific">Falsirhodobacter algicola</name>
    <dbReference type="NCBI Taxonomy" id="2692330"/>
    <lineage>
        <taxon>Bacteria</taxon>
        <taxon>Pseudomonadati</taxon>
        <taxon>Pseudomonadota</taxon>
        <taxon>Alphaproteobacteria</taxon>
        <taxon>Rhodobacterales</taxon>
        <taxon>Paracoccaceae</taxon>
        <taxon>Falsirhodobacter</taxon>
    </lineage>
</organism>
<keyword evidence="1" id="KW-0472">Membrane</keyword>
<keyword evidence="1" id="KW-0812">Transmembrane</keyword>
<keyword evidence="3" id="KW-1185">Reference proteome</keyword>
<dbReference type="EMBL" id="CP047289">
    <property type="protein sequence ID" value="QUS35130.1"/>
    <property type="molecule type" value="Genomic_DNA"/>
</dbReference>